<accession>A0A3A1WWR0</accession>
<dbReference type="Gene3D" id="3.30.70.100">
    <property type="match status" value="1"/>
</dbReference>
<dbReference type="GO" id="GO:0009882">
    <property type="term" value="F:blue light photoreceptor activity"/>
    <property type="evidence" value="ECO:0007669"/>
    <property type="project" value="InterPro"/>
</dbReference>
<protein>
    <submittedName>
        <fullName evidence="2">BLUF domain-containing protein</fullName>
    </submittedName>
</protein>
<dbReference type="PROSITE" id="PS50925">
    <property type="entry name" value="BLUF"/>
    <property type="match status" value="1"/>
</dbReference>
<evidence type="ECO:0000259" key="1">
    <source>
        <dbReference type="PROSITE" id="PS50925"/>
    </source>
</evidence>
<dbReference type="OrthoDB" id="196105at2"/>
<keyword evidence="3" id="KW-1185">Reference proteome</keyword>
<dbReference type="InterPro" id="IPR036046">
    <property type="entry name" value="Acylphosphatase-like_dom_sf"/>
</dbReference>
<sequence length="107" mass="12429">MLLRLVYVSHLSDDVSQEKLDGIVDRSRVRNERDHVTGMLAVDGRRVLQVLEGPPEAVGRLYSRICEDERHRDVVEIDRRMVETRHFGDWGMVRRSMVDVVVQAMTL</sequence>
<gene>
    <name evidence="2" type="ORF">D3218_01455</name>
</gene>
<feature type="domain" description="BLUF" evidence="1">
    <location>
        <begin position="2"/>
        <end position="93"/>
    </location>
</feature>
<dbReference type="GO" id="GO:0071949">
    <property type="term" value="F:FAD binding"/>
    <property type="evidence" value="ECO:0007669"/>
    <property type="project" value="InterPro"/>
</dbReference>
<dbReference type="EMBL" id="QYRN01000001">
    <property type="protein sequence ID" value="RIY03452.1"/>
    <property type="molecule type" value="Genomic_DNA"/>
</dbReference>
<proteinExistence type="predicted"/>
<reference evidence="3" key="1">
    <citation type="submission" date="2018-09" db="EMBL/GenBank/DDBJ databases">
        <authorList>
            <person name="Tuo L."/>
        </authorList>
    </citation>
    <scope>NUCLEOTIDE SEQUENCE [LARGE SCALE GENOMIC DNA]</scope>
    <source>
        <strain evidence="3">M2BS4Y-1</strain>
    </source>
</reference>
<dbReference type="SMART" id="SM01034">
    <property type="entry name" value="BLUF"/>
    <property type="match status" value="1"/>
</dbReference>
<dbReference type="RefSeq" id="WP_119538110.1">
    <property type="nucleotide sequence ID" value="NZ_QYRN01000001.1"/>
</dbReference>
<comment type="caution">
    <text evidence="2">The sequence shown here is derived from an EMBL/GenBank/DDBJ whole genome shotgun (WGS) entry which is preliminary data.</text>
</comment>
<organism evidence="2 3">
    <name type="scientific">Aureimonas flava</name>
    <dbReference type="NCBI Taxonomy" id="2320271"/>
    <lineage>
        <taxon>Bacteria</taxon>
        <taxon>Pseudomonadati</taxon>
        <taxon>Pseudomonadota</taxon>
        <taxon>Alphaproteobacteria</taxon>
        <taxon>Hyphomicrobiales</taxon>
        <taxon>Aurantimonadaceae</taxon>
        <taxon>Aureimonas</taxon>
    </lineage>
</organism>
<dbReference type="Proteomes" id="UP000265750">
    <property type="component" value="Unassembled WGS sequence"/>
</dbReference>
<evidence type="ECO:0000313" key="2">
    <source>
        <dbReference type="EMBL" id="RIY03452.1"/>
    </source>
</evidence>
<name>A0A3A1WWR0_9HYPH</name>
<dbReference type="AlphaFoldDB" id="A0A3A1WWR0"/>
<dbReference type="InterPro" id="IPR007024">
    <property type="entry name" value="BLUF_domain"/>
</dbReference>
<dbReference type="Pfam" id="PF04940">
    <property type="entry name" value="BLUF"/>
    <property type="match status" value="1"/>
</dbReference>
<evidence type="ECO:0000313" key="3">
    <source>
        <dbReference type="Proteomes" id="UP000265750"/>
    </source>
</evidence>
<dbReference type="SUPFAM" id="SSF54975">
    <property type="entry name" value="Acylphosphatase/BLUF domain-like"/>
    <property type="match status" value="1"/>
</dbReference>